<keyword evidence="6" id="KW-0175">Coiled coil</keyword>
<evidence type="ECO:0000256" key="5">
    <source>
        <dbReference type="ARBA" id="ARBA00023242"/>
    </source>
</evidence>
<evidence type="ECO:0000313" key="9">
    <source>
        <dbReference type="EMBL" id="GAT45667.1"/>
    </source>
</evidence>
<keyword evidence="10" id="KW-1185">Reference proteome</keyword>
<dbReference type="InterPro" id="IPR008906">
    <property type="entry name" value="HATC_C_dom"/>
</dbReference>
<dbReference type="EMBL" id="DF841682">
    <property type="protein sequence ID" value="GAT45667.1"/>
    <property type="molecule type" value="Genomic_DNA"/>
</dbReference>
<gene>
    <name evidence="9" type="ORF">MCHLO_03232</name>
</gene>
<reference evidence="9" key="1">
    <citation type="submission" date="2014-09" db="EMBL/GenBank/DDBJ databases">
        <title>Genome sequence of the luminous mushroom Mycena chlorophos for searching fungal bioluminescence genes.</title>
        <authorList>
            <person name="Tanaka Y."/>
            <person name="Kasuga D."/>
            <person name="Oba Y."/>
            <person name="Hase S."/>
            <person name="Sato K."/>
            <person name="Oba Y."/>
            <person name="Sakakibara Y."/>
        </authorList>
    </citation>
    <scope>NUCLEOTIDE SEQUENCE</scope>
</reference>
<protein>
    <recommendedName>
        <fullName evidence="8">HAT C-terminal dimerisation domain-containing protein</fullName>
    </recommendedName>
</protein>
<dbReference type="PANTHER" id="PTHR46481">
    <property type="entry name" value="ZINC FINGER BED DOMAIN-CONTAINING PROTEIN 4"/>
    <property type="match status" value="1"/>
</dbReference>
<dbReference type="InterPro" id="IPR052035">
    <property type="entry name" value="ZnF_BED_domain_contain"/>
</dbReference>
<feature type="region of interest" description="Disordered" evidence="7">
    <location>
        <begin position="74"/>
        <end position="94"/>
    </location>
</feature>
<keyword evidence="3" id="KW-0863">Zinc-finger</keyword>
<accession>A0ABQ0L582</accession>
<dbReference type="PANTHER" id="PTHR46481:SF10">
    <property type="entry name" value="ZINC FINGER BED DOMAIN-CONTAINING PROTEIN 39"/>
    <property type="match status" value="1"/>
</dbReference>
<proteinExistence type="predicted"/>
<evidence type="ECO:0000256" key="6">
    <source>
        <dbReference type="SAM" id="Coils"/>
    </source>
</evidence>
<keyword evidence="2" id="KW-0479">Metal-binding</keyword>
<keyword evidence="4" id="KW-0862">Zinc</keyword>
<name>A0ABQ0L582_MYCCL</name>
<evidence type="ECO:0000256" key="1">
    <source>
        <dbReference type="ARBA" id="ARBA00004123"/>
    </source>
</evidence>
<feature type="coiled-coil region" evidence="6">
    <location>
        <begin position="177"/>
        <end position="221"/>
    </location>
</feature>
<evidence type="ECO:0000256" key="4">
    <source>
        <dbReference type="ARBA" id="ARBA00022833"/>
    </source>
</evidence>
<feature type="domain" description="HAT C-terminal dimerisation" evidence="8">
    <location>
        <begin position="425"/>
        <end position="508"/>
    </location>
</feature>
<evidence type="ECO:0000313" key="10">
    <source>
        <dbReference type="Proteomes" id="UP000815677"/>
    </source>
</evidence>
<evidence type="ECO:0000256" key="2">
    <source>
        <dbReference type="ARBA" id="ARBA00022723"/>
    </source>
</evidence>
<keyword evidence="5" id="KW-0539">Nucleus</keyword>
<dbReference type="Proteomes" id="UP000815677">
    <property type="component" value="Unassembled WGS sequence"/>
</dbReference>
<dbReference type="InterPro" id="IPR012337">
    <property type="entry name" value="RNaseH-like_sf"/>
</dbReference>
<evidence type="ECO:0000256" key="7">
    <source>
        <dbReference type="SAM" id="MobiDB-lite"/>
    </source>
</evidence>
<dbReference type="SUPFAM" id="SSF53098">
    <property type="entry name" value="Ribonuclease H-like"/>
    <property type="match status" value="1"/>
</dbReference>
<comment type="subcellular location">
    <subcellularLocation>
        <location evidence="1">Nucleus</location>
    </subcellularLocation>
</comment>
<evidence type="ECO:0000256" key="3">
    <source>
        <dbReference type="ARBA" id="ARBA00022771"/>
    </source>
</evidence>
<dbReference type="Pfam" id="PF05699">
    <property type="entry name" value="Dimer_Tnp_hAT"/>
    <property type="match status" value="1"/>
</dbReference>
<organism evidence="9 10">
    <name type="scientific">Mycena chlorophos</name>
    <name type="common">Agaric fungus</name>
    <name type="synonym">Agaricus chlorophos</name>
    <dbReference type="NCBI Taxonomy" id="658473"/>
    <lineage>
        <taxon>Eukaryota</taxon>
        <taxon>Fungi</taxon>
        <taxon>Dikarya</taxon>
        <taxon>Basidiomycota</taxon>
        <taxon>Agaricomycotina</taxon>
        <taxon>Agaricomycetes</taxon>
        <taxon>Agaricomycetidae</taxon>
        <taxon>Agaricales</taxon>
        <taxon>Marasmiineae</taxon>
        <taxon>Mycenaceae</taxon>
        <taxon>Mycena</taxon>
    </lineage>
</organism>
<evidence type="ECO:0000259" key="8">
    <source>
        <dbReference type="Pfam" id="PF05699"/>
    </source>
</evidence>
<sequence length="541" mass="60985">MCMDNATNCDTLAVRLADVVPSFKGKKSRTRCTPHTVNLIAKAFISFFFKPSKKRRPDPKKTNESITEVLDMVDEEDDEENVQPEDEMAEDGEGDAVDAGKAAADEAEVKSVRAQAIKEAAEMFSLKPRAPATRRRPLEMTVAEELAAYGLFPKVAGFARRLHDTTIIQEAFAKLVASDNERRIAENAQKVEEAREKNQKLEEIEDDLEIVLEQKSALDRRVPTRWDSDMRCLSAHAHFENPIKQLCAVSRWKMAKYLLTPDQWSLAENMIPVLEIFESLTKLFSQAEVPLIHQVLPLMEALEHDLVRVRADEDLQPVIRIAAHASLIILGKYYALTDDCPAYSHAILMRADKKLQYFRKNPDWKDGDIEQMLQSAKEHWNEDYPDSEPIAPPKPTKKKAKKYASHVQDVVDLENSTPDPSEDTLDAYLNAPLVSAEEIKKAGGHCQYWEEEAKQRPRLAKFAIKYLSAPASSVDAERAFSNGRLQVNHLQHGMSSQIFKARVALHSWDGSPFFPPGTAEKILAARDKREKQAAKGKGKSD</sequence>